<dbReference type="SUPFAM" id="SSF54995">
    <property type="entry name" value="Ribosomal protein S6"/>
    <property type="match status" value="1"/>
</dbReference>
<dbReference type="Gene3D" id="3.30.70.60">
    <property type="match status" value="1"/>
</dbReference>
<evidence type="ECO:0000256" key="6">
    <source>
        <dbReference type="ARBA" id="ARBA00035170"/>
    </source>
</evidence>
<dbReference type="AlphaFoldDB" id="A0A1Z5SR26"/>
<accession>A0A1Z5SR26</accession>
<evidence type="ECO:0000313" key="9">
    <source>
        <dbReference type="Proteomes" id="UP000194280"/>
    </source>
</evidence>
<comment type="subcellular location">
    <subcellularLocation>
        <location evidence="1">Mitochondrion</location>
    </subcellularLocation>
</comment>
<sequence length="121" mass="13495">MLYELIGVVRPNRPITEIKEITRTTGSLVLAAGGVVRGITNWGTFLLPKPARKQGATYHQGHYFILRFDSSAKTQHAVRRTLGLDPRMIRYSVVKMGSKLEEGASIAGQVQWPSQRGRSME</sequence>
<comment type="function">
    <text evidence="7">Component of the mitochondrial ribosome (mitoribosome), a dedicated translation machinery responsible for the synthesis of mitochondrial genome-encoded proteins, including at least some of the essential transmembrane subunits of the mitochondrial respiratory chain. The mitoribosomes are attached to the mitochondrial inner membrane and translation products are cotranslationally integrated into the membrane.</text>
</comment>
<dbReference type="CDD" id="cd15465">
    <property type="entry name" value="bS6_mito"/>
    <property type="match status" value="1"/>
</dbReference>
<dbReference type="Pfam" id="PF01250">
    <property type="entry name" value="Ribosomal_S6"/>
    <property type="match status" value="1"/>
</dbReference>
<dbReference type="FunCoup" id="A0A1Z5SR26">
    <property type="interactions" value="339"/>
</dbReference>
<keyword evidence="5" id="KW-0687">Ribonucleoprotein</keyword>
<dbReference type="OrthoDB" id="10259681at2759"/>
<dbReference type="GO" id="GO:0006412">
    <property type="term" value="P:translation"/>
    <property type="evidence" value="ECO:0007669"/>
    <property type="project" value="InterPro"/>
</dbReference>
<dbReference type="NCBIfam" id="TIGR00166">
    <property type="entry name" value="S6"/>
    <property type="match status" value="1"/>
</dbReference>
<dbReference type="InterPro" id="IPR035980">
    <property type="entry name" value="Ribosomal_bS6_sf"/>
</dbReference>
<dbReference type="STRING" id="1157616.A0A1Z5SR26"/>
<keyword evidence="3" id="KW-0689">Ribosomal protein</keyword>
<evidence type="ECO:0000256" key="7">
    <source>
        <dbReference type="ARBA" id="ARBA00037226"/>
    </source>
</evidence>
<comment type="caution">
    <text evidence="8">The sequence shown here is derived from an EMBL/GenBank/DDBJ whole genome shotgun (WGS) entry which is preliminary data.</text>
</comment>
<keyword evidence="4" id="KW-0496">Mitochondrion</keyword>
<dbReference type="InterPro" id="IPR000529">
    <property type="entry name" value="Ribosomal_bS6"/>
</dbReference>
<dbReference type="EMBL" id="MUNK01000312">
    <property type="protein sequence ID" value="OTA23201.1"/>
    <property type="molecule type" value="Genomic_DNA"/>
</dbReference>
<dbReference type="FunFam" id="3.30.70.60:FF:000007">
    <property type="entry name" value="37S ribosomal protein Mrp17"/>
    <property type="match status" value="1"/>
</dbReference>
<dbReference type="Proteomes" id="UP000194280">
    <property type="component" value="Unassembled WGS sequence"/>
</dbReference>
<dbReference type="GO" id="GO:0070181">
    <property type="term" value="F:small ribosomal subunit rRNA binding"/>
    <property type="evidence" value="ECO:0007669"/>
    <property type="project" value="TreeGrafter"/>
</dbReference>
<keyword evidence="9" id="KW-1185">Reference proteome</keyword>
<dbReference type="InParanoid" id="A0A1Z5SR26"/>
<evidence type="ECO:0000256" key="3">
    <source>
        <dbReference type="ARBA" id="ARBA00022980"/>
    </source>
</evidence>
<organism evidence="8 9">
    <name type="scientific">Hortaea werneckii EXF-2000</name>
    <dbReference type="NCBI Taxonomy" id="1157616"/>
    <lineage>
        <taxon>Eukaryota</taxon>
        <taxon>Fungi</taxon>
        <taxon>Dikarya</taxon>
        <taxon>Ascomycota</taxon>
        <taxon>Pezizomycotina</taxon>
        <taxon>Dothideomycetes</taxon>
        <taxon>Dothideomycetidae</taxon>
        <taxon>Mycosphaerellales</taxon>
        <taxon>Teratosphaeriaceae</taxon>
        <taxon>Hortaea</taxon>
    </lineage>
</organism>
<dbReference type="GO" id="GO:0005763">
    <property type="term" value="C:mitochondrial small ribosomal subunit"/>
    <property type="evidence" value="ECO:0007669"/>
    <property type="project" value="TreeGrafter"/>
</dbReference>
<reference evidence="8 9" key="1">
    <citation type="submission" date="2017-01" db="EMBL/GenBank/DDBJ databases">
        <title>The recent genome duplication of the halophilic yeast Hortaea werneckii: insights from long-read sequencing.</title>
        <authorList>
            <person name="Sinha S."/>
            <person name="Flibotte S."/>
            <person name="Neira M."/>
            <person name="Lenassi M."/>
            <person name="Gostincar C."/>
            <person name="Stajich J.E."/>
            <person name="Nislow C.E."/>
        </authorList>
    </citation>
    <scope>NUCLEOTIDE SEQUENCE [LARGE SCALE GENOMIC DNA]</scope>
    <source>
        <strain evidence="8 9">EXF-2000</strain>
    </source>
</reference>
<evidence type="ECO:0000313" key="8">
    <source>
        <dbReference type="EMBL" id="OTA23201.1"/>
    </source>
</evidence>
<dbReference type="InterPro" id="IPR014717">
    <property type="entry name" value="Transl_elong_EF1B/ribsomal_bS6"/>
</dbReference>
<gene>
    <name evidence="8" type="ORF">BTJ68_14161</name>
</gene>
<evidence type="ECO:0000256" key="1">
    <source>
        <dbReference type="ARBA" id="ARBA00004173"/>
    </source>
</evidence>
<dbReference type="PANTHER" id="PTHR21011">
    <property type="entry name" value="MITOCHONDRIAL 28S RIBOSOMAL PROTEIN S6"/>
    <property type="match status" value="1"/>
</dbReference>
<evidence type="ECO:0000256" key="2">
    <source>
        <dbReference type="ARBA" id="ARBA00009512"/>
    </source>
</evidence>
<dbReference type="PANTHER" id="PTHR21011:SF1">
    <property type="entry name" value="SMALL RIBOSOMAL SUBUNIT PROTEIN BS6M"/>
    <property type="match status" value="1"/>
</dbReference>
<protein>
    <recommendedName>
        <fullName evidence="6">Small ribosomal subunit protein bS6m</fullName>
    </recommendedName>
</protein>
<evidence type="ECO:0000256" key="4">
    <source>
        <dbReference type="ARBA" id="ARBA00023128"/>
    </source>
</evidence>
<dbReference type="VEuPathDB" id="FungiDB:BTJ68_14161"/>
<name>A0A1Z5SR26_HORWE</name>
<evidence type="ECO:0000256" key="5">
    <source>
        <dbReference type="ARBA" id="ARBA00023274"/>
    </source>
</evidence>
<proteinExistence type="inferred from homology"/>
<dbReference type="GO" id="GO:0003735">
    <property type="term" value="F:structural constituent of ribosome"/>
    <property type="evidence" value="ECO:0007669"/>
    <property type="project" value="InterPro"/>
</dbReference>
<comment type="similarity">
    <text evidence="2">Belongs to the bacterial ribosomal protein bS6 family.</text>
</comment>